<dbReference type="PROSITE" id="PS50977">
    <property type="entry name" value="HTH_TETR_2"/>
    <property type="match status" value="1"/>
</dbReference>
<comment type="caution">
    <text evidence="4">The sequence shown here is derived from an EMBL/GenBank/DDBJ whole genome shotgun (WGS) entry which is preliminary data.</text>
</comment>
<dbReference type="InterPro" id="IPR050624">
    <property type="entry name" value="HTH-type_Tx_Regulator"/>
</dbReference>
<dbReference type="InterPro" id="IPR036271">
    <property type="entry name" value="Tet_transcr_reg_TetR-rel_C_sf"/>
</dbReference>
<dbReference type="InterPro" id="IPR009057">
    <property type="entry name" value="Homeodomain-like_sf"/>
</dbReference>
<feature type="domain" description="HTH tetR-type" evidence="3">
    <location>
        <begin position="2"/>
        <end position="62"/>
    </location>
</feature>
<gene>
    <name evidence="4" type="ORF">H7B67_23720</name>
</gene>
<dbReference type="Proteomes" id="UP000535838">
    <property type="component" value="Unassembled WGS sequence"/>
</dbReference>
<feature type="DNA-binding region" description="H-T-H motif" evidence="2">
    <location>
        <begin position="25"/>
        <end position="44"/>
    </location>
</feature>
<proteinExistence type="predicted"/>
<dbReference type="GO" id="GO:0003677">
    <property type="term" value="F:DNA binding"/>
    <property type="evidence" value="ECO:0007669"/>
    <property type="project" value="UniProtKB-UniRule"/>
</dbReference>
<evidence type="ECO:0000256" key="2">
    <source>
        <dbReference type="PROSITE-ProRule" id="PRU00335"/>
    </source>
</evidence>
<dbReference type="InterPro" id="IPR001647">
    <property type="entry name" value="HTH_TetR"/>
</dbReference>
<dbReference type="AlphaFoldDB" id="A0A841T2R4"/>
<organism evidence="4 5">
    <name type="scientific">Cohnella thailandensis</name>
    <dbReference type="NCBI Taxonomy" id="557557"/>
    <lineage>
        <taxon>Bacteria</taxon>
        <taxon>Bacillati</taxon>
        <taxon>Bacillota</taxon>
        <taxon>Bacilli</taxon>
        <taxon>Bacillales</taxon>
        <taxon>Paenibacillaceae</taxon>
        <taxon>Cohnella</taxon>
    </lineage>
</organism>
<dbReference type="EMBL" id="JACJVQ010000020">
    <property type="protein sequence ID" value="MBB6637146.1"/>
    <property type="molecule type" value="Genomic_DNA"/>
</dbReference>
<dbReference type="InterPro" id="IPR023772">
    <property type="entry name" value="DNA-bd_HTH_TetR-type_CS"/>
</dbReference>
<evidence type="ECO:0000259" key="3">
    <source>
        <dbReference type="PROSITE" id="PS50977"/>
    </source>
</evidence>
<dbReference type="PANTHER" id="PTHR43479">
    <property type="entry name" value="ACREF/ENVCD OPERON REPRESSOR-RELATED"/>
    <property type="match status" value="1"/>
</dbReference>
<dbReference type="PRINTS" id="PR00455">
    <property type="entry name" value="HTHTETR"/>
</dbReference>
<keyword evidence="5" id="KW-1185">Reference proteome</keyword>
<reference evidence="4 5" key="1">
    <citation type="submission" date="2020-08" db="EMBL/GenBank/DDBJ databases">
        <title>Cohnella phylogeny.</title>
        <authorList>
            <person name="Dunlap C."/>
        </authorList>
    </citation>
    <scope>NUCLEOTIDE SEQUENCE [LARGE SCALE GENOMIC DNA]</scope>
    <source>
        <strain evidence="4 5">DSM 25241</strain>
    </source>
</reference>
<evidence type="ECO:0000256" key="1">
    <source>
        <dbReference type="ARBA" id="ARBA00023125"/>
    </source>
</evidence>
<evidence type="ECO:0000313" key="5">
    <source>
        <dbReference type="Proteomes" id="UP000535838"/>
    </source>
</evidence>
<dbReference type="PROSITE" id="PS01081">
    <property type="entry name" value="HTH_TETR_1"/>
    <property type="match status" value="1"/>
</dbReference>
<keyword evidence="1 2" id="KW-0238">DNA-binding</keyword>
<dbReference type="SUPFAM" id="SSF46689">
    <property type="entry name" value="Homeodomain-like"/>
    <property type="match status" value="1"/>
</dbReference>
<sequence length="179" mass="20814">MITSKDNMCEFAIRLFQEHGYENVSINTICSRLNVTRGSFYHHFNSKNDLLLYWFASQVRRNIALDLSLPSPKQILKKHAVDYANIIRNVGHDFMYHILMAEFELEGKHFHTYLDGEGQSIELIDRALDRREIHSGKPAKELLDTFSSAVIGAIVLWKFEKGSFDIVKKIESIFEVTYR</sequence>
<dbReference type="RefSeq" id="WP_185122359.1">
    <property type="nucleotide sequence ID" value="NZ_JACJVQ010000020.1"/>
</dbReference>
<dbReference type="Pfam" id="PF00440">
    <property type="entry name" value="TetR_N"/>
    <property type="match status" value="1"/>
</dbReference>
<dbReference type="PANTHER" id="PTHR43479:SF11">
    <property type="entry name" value="ACREF_ENVCD OPERON REPRESSOR-RELATED"/>
    <property type="match status" value="1"/>
</dbReference>
<name>A0A841T2R4_9BACL</name>
<evidence type="ECO:0000313" key="4">
    <source>
        <dbReference type="EMBL" id="MBB6637146.1"/>
    </source>
</evidence>
<dbReference type="Gene3D" id="1.10.357.10">
    <property type="entry name" value="Tetracycline Repressor, domain 2"/>
    <property type="match status" value="1"/>
</dbReference>
<dbReference type="SUPFAM" id="SSF48498">
    <property type="entry name" value="Tetracyclin repressor-like, C-terminal domain"/>
    <property type="match status" value="1"/>
</dbReference>
<protein>
    <submittedName>
        <fullName evidence="4">Helix-turn-helix transcriptional regulator</fullName>
    </submittedName>
</protein>
<accession>A0A841T2R4</accession>